<evidence type="ECO:0000313" key="10">
    <source>
        <dbReference type="Proteomes" id="UP000219546"/>
    </source>
</evidence>
<feature type="domain" description="Major facilitator superfamily (MFS) profile" evidence="8">
    <location>
        <begin position="4"/>
        <end position="401"/>
    </location>
</feature>
<evidence type="ECO:0000256" key="6">
    <source>
        <dbReference type="ARBA" id="ARBA00023136"/>
    </source>
</evidence>
<keyword evidence="4 7" id="KW-0812">Transmembrane</keyword>
<dbReference type="EMBL" id="OAOP01000009">
    <property type="protein sequence ID" value="SNX74353.1"/>
    <property type="molecule type" value="Genomic_DNA"/>
</dbReference>
<dbReference type="InterPro" id="IPR020846">
    <property type="entry name" value="MFS_dom"/>
</dbReference>
<dbReference type="Pfam" id="PF07690">
    <property type="entry name" value="MFS_1"/>
    <property type="match status" value="1"/>
</dbReference>
<dbReference type="Gene3D" id="1.20.1250.20">
    <property type="entry name" value="MFS general substrate transporter like domains"/>
    <property type="match status" value="1"/>
</dbReference>
<dbReference type="PANTHER" id="PTHR43266">
    <property type="entry name" value="MACROLIDE-EFFLUX PROTEIN"/>
    <property type="match status" value="1"/>
</dbReference>
<feature type="transmembrane region" description="Helical" evidence="7">
    <location>
        <begin position="37"/>
        <end position="58"/>
    </location>
</feature>
<name>A0A285D5A5_9BACI</name>
<dbReference type="InterPro" id="IPR036259">
    <property type="entry name" value="MFS_trans_sf"/>
</dbReference>
<evidence type="ECO:0000256" key="7">
    <source>
        <dbReference type="SAM" id="Phobius"/>
    </source>
</evidence>
<feature type="transmembrane region" description="Helical" evidence="7">
    <location>
        <begin position="218"/>
        <end position="240"/>
    </location>
</feature>
<comment type="subcellular location">
    <subcellularLocation>
        <location evidence="1">Cell membrane</location>
        <topology evidence="1">Multi-pass membrane protein</topology>
    </subcellularLocation>
</comment>
<dbReference type="GO" id="GO:0005886">
    <property type="term" value="C:plasma membrane"/>
    <property type="evidence" value="ECO:0007669"/>
    <property type="project" value="UniProtKB-SubCell"/>
</dbReference>
<proteinExistence type="predicted"/>
<feature type="transmembrane region" description="Helical" evidence="7">
    <location>
        <begin position="134"/>
        <end position="159"/>
    </location>
</feature>
<feature type="transmembrane region" description="Helical" evidence="7">
    <location>
        <begin position="165"/>
        <end position="184"/>
    </location>
</feature>
<evidence type="ECO:0000256" key="5">
    <source>
        <dbReference type="ARBA" id="ARBA00022989"/>
    </source>
</evidence>
<dbReference type="PROSITE" id="PS50850">
    <property type="entry name" value="MFS"/>
    <property type="match status" value="1"/>
</dbReference>
<dbReference type="RefSeq" id="WP_097159906.1">
    <property type="nucleotide sequence ID" value="NZ_JBEPMQ010000009.1"/>
</dbReference>
<dbReference type="InterPro" id="IPR011701">
    <property type="entry name" value="MFS"/>
</dbReference>
<keyword evidence="2" id="KW-0813">Transport</keyword>
<dbReference type="PANTHER" id="PTHR43266:SF2">
    <property type="entry name" value="MAJOR FACILITATOR SUPERFAMILY (MFS) PROFILE DOMAIN-CONTAINING PROTEIN"/>
    <property type="match status" value="1"/>
</dbReference>
<evidence type="ECO:0000256" key="4">
    <source>
        <dbReference type="ARBA" id="ARBA00022692"/>
    </source>
</evidence>
<organism evidence="9 10">
    <name type="scientific">Bacillus oleivorans</name>
    <dbReference type="NCBI Taxonomy" id="1448271"/>
    <lineage>
        <taxon>Bacteria</taxon>
        <taxon>Bacillati</taxon>
        <taxon>Bacillota</taxon>
        <taxon>Bacilli</taxon>
        <taxon>Bacillales</taxon>
        <taxon>Bacillaceae</taxon>
        <taxon>Bacillus</taxon>
    </lineage>
</organism>
<dbReference type="Proteomes" id="UP000219546">
    <property type="component" value="Unassembled WGS sequence"/>
</dbReference>
<accession>A0A285D5A5</accession>
<dbReference type="AlphaFoldDB" id="A0A285D5A5"/>
<reference evidence="9 10" key="1">
    <citation type="submission" date="2017-08" db="EMBL/GenBank/DDBJ databases">
        <authorList>
            <person name="de Groot N.N."/>
        </authorList>
    </citation>
    <scope>NUCLEOTIDE SEQUENCE [LARGE SCALE GENOMIC DNA]</scope>
    <source>
        <strain evidence="9 10">JC228</strain>
    </source>
</reference>
<dbReference type="CDD" id="cd06173">
    <property type="entry name" value="MFS_MefA_like"/>
    <property type="match status" value="1"/>
</dbReference>
<feature type="transmembrane region" description="Helical" evidence="7">
    <location>
        <begin position="7"/>
        <end position="31"/>
    </location>
</feature>
<sequence>MNRNIKLLWAADATSIFGTAIYTLALTLLSFEYTDSVFGAGAILFTSIIPYFFIGIFAGVISDRVDRKKLMILSDILRGILSISIPIAYDLNILTIQQIVIVSFLITTLRAFFHPANQASVPLLVDDMKDLNKVNSYIGSTQNLGMMLGPTLGGILLIFNFNVSQLLYIDSLTYFLSALFIYFIKFPETKNDSGSHKTSILTDAWNGIKFISIENKPIAIIMIAFATQLLVGVGVTQLGIPKILSAIDISSDSMFGYVLSVIALASTIASFWLASRKVKRPVIWIFTGYGIRGIAFFLLGIASGIESIIIAAVIIGFGSTISGTTMTTLLQVMTPNNMLGKVMAVRSSIGNIADAFAFLIVGGILSASSLFVAFTIIAIYVFATTGLLSYFWYRSINKKSSPQAVYESTHF</sequence>
<keyword evidence="5 7" id="KW-1133">Transmembrane helix</keyword>
<feature type="transmembrane region" description="Helical" evidence="7">
    <location>
        <begin position="344"/>
        <end position="365"/>
    </location>
</feature>
<feature type="transmembrane region" description="Helical" evidence="7">
    <location>
        <begin position="308"/>
        <end position="332"/>
    </location>
</feature>
<protein>
    <submittedName>
        <fullName evidence="9">MFS transporter</fullName>
    </submittedName>
</protein>
<feature type="transmembrane region" description="Helical" evidence="7">
    <location>
        <begin position="282"/>
        <end position="302"/>
    </location>
</feature>
<dbReference type="GO" id="GO:0022857">
    <property type="term" value="F:transmembrane transporter activity"/>
    <property type="evidence" value="ECO:0007669"/>
    <property type="project" value="InterPro"/>
</dbReference>
<gene>
    <name evidence="9" type="ORF">SAMN05877753_10955</name>
</gene>
<evidence type="ECO:0000259" key="8">
    <source>
        <dbReference type="PROSITE" id="PS50850"/>
    </source>
</evidence>
<evidence type="ECO:0000256" key="2">
    <source>
        <dbReference type="ARBA" id="ARBA00022448"/>
    </source>
</evidence>
<keyword evidence="10" id="KW-1185">Reference proteome</keyword>
<feature type="transmembrane region" description="Helical" evidence="7">
    <location>
        <begin position="371"/>
        <end position="393"/>
    </location>
</feature>
<evidence type="ECO:0000313" key="9">
    <source>
        <dbReference type="EMBL" id="SNX74353.1"/>
    </source>
</evidence>
<evidence type="ECO:0000256" key="1">
    <source>
        <dbReference type="ARBA" id="ARBA00004651"/>
    </source>
</evidence>
<dbReference type="OrthoDB" id="9775268at2"/>
<keyword evidence="6 7" id="KW-0472">Membrane</keyword>
<feature type="transmembrane region" description="Helical" evidence="7">
    <location>
        <begin position="255"/>
        <end position="275"/>
    </location>
</feature>
<dbReference type="SUPFAM" id="SSF103473">
    <property type="entry name" value="MFS general substrate transporter"/>
    <property type="match status" value="1"/>
</dbReference>
<keyword evidence="3" id="KW-1003">Cell membrane</keyword>
<evidence type="ECO:0000256" key="3">
    <source>
        <dbReference type="ARBA" id="ARBA00022475"/>
    </source>
</evidence>